<keyword evidence="8 13" id="KW-0238">DNA-binding</keyword>
<evidence type="ECO:0000256" key="4">
    <source>
        <dbReference type="ARBA" id="ARBA00022741"/>
    </source>
</evidence>
<keyword evidence="6 13" id="KW-0347">Helicase</keyword>
<keyword evidence="4 13" id="KW-0547">Nucleotide-binding</keyword>
<evidence type="ECO:0000256" key="6">
    <source>
        <dbReference type="ARBA" id="ARBA00022806"/>
    </source>
</evidence>
<dbReference type="FunFam" id="3.40.50.300:FF:000076">
    <property type="entry name" value="Replicative DNA helicase"/>
    <property type="match status" value="1"/>
</dbReference>
<reference evidence="17 18" key="1">
    <citation type="submission" date="2017-04" db="EMBL/GenBank/DDBJ databases">
        <title>Whole genome sequence of Bdellovibrio bacteriovorus strain SSB218315.</title>
        <authorList>
            <person name="Oyedara O."/>
            <person name="Rodriguez-Perez M.A."/>
        </authorList>
    </citation>
    <scope>NUCLEOTIDE SEQUENCE [LARGE SCALE GENOMIC DNA]</scope>
    <source>
        <strain evidence="17 18">SSB218315</strain>
    </source>
</reference>
<dbReference type="InterPro" id="IPR036185">
    <property type="entry name" value="DNA_heli_DnaB-like_N_sf"/>
</dbReference>
<evidence type="ECO:0000256" key="2">
    <source>
        <dbReference type="ARBA" id="ARBA00022515"/>
    </source>
</evidence>
<keyword evidence="7 13" id="KW-0067">ATP-binding</keyword>
<evidence type="ECO:0000256" key="3">
    <source>
        <dbReference type="ARBA" id="ARBA00022705"/>
    </source>
</evidence>
<evidence type="ECO:0000313" key="18">
    <source>
        <dbReference type="Proteomes" id="UP000197003"/>
    </source>
</evidence>
<name>A0A1Z3ND21_BDEBC</name>
<keyword evidence="9" id="KW-0413">Isomerase</keyword>
<dbReference type="Pfam" id="PF00772">
    <property type="entry name" value="DnaB"/>
    <property type="match status" value="1"/>
</dbReference>
<dbReference type="GO" id="GO:0005829">
    <property type="term" value="C:cytosol"/>
    <property type="evidence" value="ECO:0007669"/>
    <property type="project" value="TreeGrafter"/>
</dbReference>
<dbReference type="InterPro" id="IPR007694">
    <property type="entry name" value="DNA_helicase_DnaB-like_C"/>
</dbReference>
<dbReference type="FunFam" id="1.10.860.10:FF:000001">
    <property type="entry name" value="Replicative DNA helicase"/>
    <property type="match status" value="1"/>
</dbReference>
<dbReference type="OrthoDB" id="5288009at2"/>
<evidence type="ECO:0000259" key="15">
    <source>
        <dbReference type="PROSITE" id="PS50162"/>
    </source>
</evidence>
<evidence type="ECO:0000256" key="10">
    <source>
        <dbReference type="ARBA" id="ARBA00044932"/>
    </source>
</evidence>
<feature type="region of interest" description="Disordered" evidence="14">
    <location>
        <begin position="420"/>
        <end position="471"/>
    </location>
</feature>
<sequence length="471" mass="51971">MSTRIPPQNLDAEQSILGGLMLDREALDQVGDVLMADDFYKPGHQKIYDAIKDLHAKGQPIDIITVTNVLQSQGHMEVAGGPEYLISLLDKTISAANISTHAKIVKDKATLRRLIAINSSLIEKAYDQDFVDVESFVDQAESEIFKVGENKTKTGLVGSMEIVKASIQKIEELYKNKAEITGLATGFKKLDEMTAGLHPGEMTIIAARPSMGKTAFSLNIAQHVALRLKKTVAYFSLEMGKESMMMRMLSAESKVSMSEIRNGRIQDSAWPKLINAASALSEASIFIDDTPGVSPFEIRSRARRLKAEHGLDLIMIDYLQLMSMKQKMQSREQEVAEISKSLKAIAKELQIPVIALAQLNRGVEGRTEKKPMLSDLRESGSIEQDADVIMMLYRDDYYDKENPDKQGHAEVIVGKQRNGATGPVKMRFDAQYNRFRDADPEGSPVSPLPPPQAPPPMPGGRPKNFAPGSTV</sequence>
<dbReference type="GO" id="GO:0043139">
    <property type="term" value="F:5'-3' DNA helicase activity"/>
    <property type="evidence" value="ECO:0007669"/>
    <property type="project" value="UniProtKB-EC"/>
</dbReference>
<dbReference type="GO" id="GO:0140664">
    <property type="term" value="F:ATP-dependent DNA damage sensor activity"/>
    <property type="evidence" value="ECO:0007669"/>
    <property type="project" value="InterPro"/>
</dbReference>
<feature type="domain" description="RecA family profile 1" evidence="15">
    <location>
        <begin position="179"/>
        <end position="359"/>
    </location>
</feature>
<evidence type="ECO:0000256" key="1">
    <source>
        <dbReference type="ARBA" id="ARBA00008428"/>
    </source>
</evidence>
<dbReference type="InterPro" id="IPR027417">
    <property type="entry name" value="P-loop_NTPase"/>
</dbReference>
<accession>A0A1Z3ND21</accession>
<dbReference type="InterPro" id="IPR016136">
    <property type="entry name" value="DNA_helicase_N/primase_C"/>
</dbReference>
<evidence type="ECO:0000256" key="9">
    <source>
        <dbReference type="ARBA" id="ARBA00023235"/>
    </source>
</evidence>
<evidence type="ECO:0000256" key="13">
    <source>
        <dbReference type="RuleBase" id="RU362085"/>
    </source>
</evidence>
<dbReference type="EC" id="5.6.2.3" evidence="12 13"/>
<evidence type="ECO:0000256" key="12">
    <source>
        <dbReference type="NCBIfam" id="TIGR00665"/>
    </source>
</evidence>
<dbReference type="PANTHER" id="PTHR30153">
    <property type="entry name" value="REPLICATIVE DNA HELICASE DNAB"/>
    <property type="match status" value="1"/>
</dbReference>
<dbReference type="PANTHER" id="PTHR30153:SF2">
    <property type="entry name" value="REPLICATIVE DNA HELICASE"/>
    <property type="match status" value="1"/>
</dbReference>
<dbReference type="GO" id="GO:0005524">
    <property type="term" value="F:ATP binding"/>
    <property type="evidence" value="ECO:0007669"/>
    <property type="project" value="UniProtKB-UniRule"/>
</dbReference>
<protein>
    <recommendedName>
        <fullName evidence="12 13">Replicative DNA helicase</fullName>
        <ecNumber evidence="12 13">5.6.2.3</ecNumber>
    </recommendedName>
</protein>
<dbReference type="RefSeq" id="WP_088566714.1">
    <property type="nucleotide sequence ID" value="NZ_CP020946.1"/>
</dbReference>
<dbReference type="GO" id="GO:0016887">
    <property type="term" value="F:ATP hydrolysis activity"/>
    <property type="evidence" value="ECO:0007669"/>
    <property type="project" value="RHEA"/>
</dbReference>
<dbReference type="Gene3D" id="1.10.860.10">
    <property type="entry name" value="DNAb Helicase, Chain A"/>
    <property type="match status" value="1"/>
</dbReference>
<evidence type="ECO:0000256" key="7">
    <source>
        <dbReference type="ARBA" id="ARBA00022840"/>
    </source>
</evidence>
<dbReference type="GO" id="GO:0006281">
    <property type="term" value="P:DNA repair"/>
    <property type="evidence" value="ECO:0007669"/>
    <property type="project" value="InterPro"/>
</dbReference>
<comment type="function">
    <text evidence="10 13">The main replicative DNA helicase, it participates in initiation and elongation during chromosome replication. Travels ahead of the DNA replisome, separating dsDNA into templates for DNA synthesis. A processive ATP-dependent 5'-3' DNA helicase it has DNA-dependent ATPase activity.</text>
</comment>
<evidence type="ECO:0000256" key="11">
    <source>
        <dbReference type="ARBA" id="ARBA00048954"/>
    </source>
</evidence>
<dbReference type="Pfam" id="PF03796">
    <property type="entry name" value="DnaB_C"/>
    <property type="match status" value="1"/>
</dbReference>
<dbReference type="InterPro" id="IPR003593">
    <property type="entry name" value="AAA+_ATPase"/>
</dbReference>
<comment type="catalytic activity">
    <reaction evidence="11 13">
        <text>ATP + H2O = ADP + phosphate + H(+)</text>
        <dbReference type="Rhea" id="RHEA:13065"/>
        <dbReference type="ChEBI" id="CHEBI:15377"/>
        <dbReference type="ChEBI" id="CHEBI:15378"/>
        <dbReference type="ChEBI" id="CHEBI:30616"/>
        <dbReference type="ChEBI" id="CHEBI:43474"/>
        <dbReference type="ChEBI" id="CHEBI:456216"/>
        <dbReference type="EC" id="5.6.2.3"/>
    </reaction>
</comment>
<evidence type="ECO:0000256" key="14">
    <source>
        <dbReference type="SAM" id="MobiDB-lite"/>
    </source>
</evidence>
<organism evidence="17 18">
    <name type="scientific">Bdellovibrio bacteriovorus</name>
    <dbReference type="NCBI Taxonomy" id="959"/>
    <lineage>
        <taxon>Bacteria</taxon>
        <taxon>Pseudomonadati</taxon>
        <taxon>Bdellovibrionota</taxon>
        <taxon>Bdellovibrionia</taxon>
        <taxon>Bdellovibrionales</taxon>
        <taxon>Pseudobdellovibrionaceae</taxon>
        <taxon>Bdellovibrio</taxon>
    </lineage>
</organism>
<keyword evidence="2 13" id="KW-0639">Primosome</keyword>
<dbReference type="SUPFAM" id="SSF52540">
    <property type="entry name" value="P-loop containing nucleoside triphosphate hydrolases"/>
    <property type="match status" value="1"/>
</dbReference>
<proteinExistence type="inferred from homology"/>
<evidence type="ECO:0000259" key="16">
    <source>
        <dbReference type="PROSITE" id="PS51199"/>
    </source>
</evidence>
<feature type="domain" description="SF4 helicase" evidence="16">
    <location>
        <begin position="176"/>
        <end position="442"/>
    </location>
</feature>
<dbReference type="InterPro" id="IPR020588">
    <property type="entry name" value="RecA_ATP-bd"/>
</dbReference>
<dbReference type="SUPFAM" id="SSF48024">
    <property type="entry name" value="N-terminal domain of DnaB helicase"/>
    <property type="match status" value="1"/>
</dbReference>
<dbReference type="GO" id="GO:1990077">
    <property type="term" value="C:primosome complex"/>
    <property type="evidence" value="ECO:0007669"/>
    <property type="project" value="UniProtKB-UniRule"/>
</dbReference>
<dbReference type="GO" id="GO:0006269">
    <property type="term" value="P:DNA replication, synthesis of primer"/>
    <property type="evidence" value="ECO:0007669"/>
    <property type="project" value="UniProtKB-UniRule"/>
</dbReference>
<dbReference type="Gene3D" id="3.40.50.300">
    <property type="entry name" value="P-loop containing nucleotide triphosphate hydrolases"/>
    <property type="match status" value="1"/>
</dbReference>
<dbReference type="GO" id="GO:0042802">
    <property type="term" value="F:identical protein binding"/>
    <property type="evidence" value="ECO:0007669"/>
    <property type="project" value="UniProtKB-ARBA"/>
</dbReference>
<dbReference type="NCBIfam" id="TIGR00665">
    <property type="entry name" value="DnaB"/>
    <property type="match status" value="1"/>
</dbReference>
<dbReference type="InterPro" id="IPR007692">
    <property type="entry name" value="DNA_helicase_DnaB"/>
</dbReference>
<evidence type="ECO:0000256" key="8">
    <source>
        <dbReference type="ARBA" id="ARBA00023125"/>
    </source>
</evidence>
<gene>
    <name evidence="17" type="ORF">B9G79_18060</name>
</gene>
<dbReference type="SMART" id="SM00382">
    <property type="entry name" value="AAA"/>
    <property type="match status" value="1"/>
</dbReference>
<evidence type="ECO:0000313" key="17">
    <source>
        <dbReference type="EMBL" id="ASD65335.1"/>
    </source>
</evidence>
<feature type="compositionally biased region" description="Pro residues" evidence="14">
    <location>
        <begin position="446"/>
        <end position="459"/>
    </location>
</feature>
<dbReference type="CDD" id="cd00984">
    <property type="entry name" value="DnaB_C"/>
    <property type="match status" value="1"/>
</dbReference>
<keyword evidence="3 13" id="KW-0235">DNA replication</keyword>
<keyword evidence="5 13" id="KW-0378">Hydrolase</keyword>
<evidence type="ECO:0000256" key="5">
    <source>
        <dbReference type="ARBA" id="ARBA00022801"/>
    </source>
</evidence>
<dbReference type="GO" id="GO:0003677">
    <property type="term" value="F:DNA binding"/>
    <property type="evidence" value="ECO:0007669"/>
    <property type="project" value="UniProtKB-UniRule"/>
</dbReference>
<dbReference type="EMBL" id="CP020946">
    <property type="protein sequence ID" value="ASD65335.1"/>
    <property type="molecule type" value="Genomic_DNA"/>
</dbReference>
<dbReference type="NCBIfam" id="NF004384">
    <property type="entry name" value="PRK05748.1"/>
    <property type="match status" value="1"/>
</dbReference>
<dbReference type="PROSITE" id="PS51199">
    <property type="entry name" value="SF4_HELICASE"/>
    <property type="match status" value="1"/>
</dbReference>
<dbReference type="Proteomes" id="UP000197003">
    <property type="component" value="Chromosome"/>
</dbReference>
<comment type="similarity">
    <text evidence="1 13">Belongs to the helicase family. DnaB subfamily.</text>
</comment>
<dbReference type="PROSITE" id="PS50162">
    <property type="entry name" value="RECA_2"/>
    <property type="match status" value="1"/>
</dbReference>
<dbReference type="InterPro" id="IPR007693">
    <property type="entry name" value="DNA_helicase_DnaB-like_N"/>
</dbReference>
<dbReference type="AlphaFoldDB" id="A0A1Z3ND21"/>